<evidence type="ECO:0000256" key="2">
    <source>
        <dbReference type="SAM" id="MobiDB-lite"/>
    </source>
</evidence>
<evidence type="ECO:0000313" key="4">
    <source>
        <dbReference type="EMBL" id="KAG6575472.1"/>
    </source>
</evidence>
<dbReference type="Proteomes" id="UP000685013">
    <property type="component" value="Chromosome 17"/>
</dbReference>
<feature type="region of interest" description="Disordered" evidence="2">
    <location>
        <begin position="223"/>
        <end position="244"/>
    </location>
</feature>
<proteinExistence type="inferred from homology"/>
<gene>
    <name evidence="4" type="primary">LBD22</name>
    <name evidence="4" type="ORF">SDJN03_26111</name>
</gene>
<feature type="region of interest" description="Disordered" evidence="2">
    <location>
        <begin position="1"/>
        <end position="27"/>
    </location>
</feature>
<protein>
    <submittedName>
        <fullName evidence="4">LOB domain-containing protein 22</fullName>
    </submittedName>
</protein>
<dbReference type="InterPro" id="IPR004883">
    <property type="entry name" value="LOB"/>
</dbReference>
<dbReference type="AlphaFoldDB" id="A0AAV6M5E8"/>
<keyword evidence="5" id="KW-1185">Reference proteome</keyword>
<dbReference type="PROSITE" id="PS50891">
    <property type="entry name" value="LOB"/>
    <property type="match status" value="1"/>
</dbReference>
<dbReference type="PANTHER" id="PTHR31301">
    <property type="entry name" value="LOB DOMAIN-CONTAINING PROTEIN 4-RELATED"/>
    <property type="match status" value="1"/>
</dbReference>
<sequence length="302" mass="34322">MSPITHHNHPHHHHHHHHQLSKPAPTAASTLASATTQACAACKYQRRKCAPDCILAPYFPHDRQRQFLNAHKLFGVSNITKIIKNLDPFEKEEAMRTIIFQSDVRSMDPVGGCYRIIRDLQLQIEYIKTELDFVLSQLALCKQQAAAAAAVAILEADPMSGYGGLEHQFVEGYGGEGFVVGENENRETLEDQEVEVWGIQDSCSSLQLKPAGSVQDFHDIKIDTNNTNHHHHHQQQQQQQQQHLLRFQQDHHDHHDLVHHSEEAMLKMDNVMLKESDPLQQSQDQELKGAVDTLFTFPTCDP</sequence>
<feature type="compositionally biased region" description="Basic residues" evidence="2">
    <location>
        <begin position="1"/>
        <end position="20"/>
    </location>
</feature>
<reference evidence="4 5" key="1">
    <citation type="journal article" date="2021" name="Hortic Res">
        <title>The domestication of Cucurbita argyrosperma as revealed by the genome of its wild relative.</title>
        <authorList>
            <person name="Barrera-Redondo J."/>
            <person name="Sanchez-de la Vega G."/>
            <person name="Aguirre-Liguori J.A."/>
            <person name="Castellanos-Morales G."/>
            <person name="Gutierrez-Guerrero Y.T."/>
            <person name="Aguirre-Dugua X."/>
            <person name="Aguirre-Planter E."/>
            <person name="Tenaillon M.I."/>
            <person name="Lira-Saade R."/>
            <person name="Eguiarte L.E."/>
        </authorList>
    </citation>
    <scope>NUCLEOTIDE SEQUENCE [LARGE SCALE GENOMIC DNA]</scope>
    <source>
        <strain evidence="4">JBR-2021</strain>
    </source>
</reference>
<feature type="non-terminal residue" evidence="4">
    <location>
        <position position="1"/>
    </location>
</feature>
<comment type="similarity">
    <text evidence="1">Belongs to the LOB domain-containing protein family.</text>
</comment>
<dbReference type="PANTHER" id="PTHR31301:SF67">
    <property type="entry name" value="LOB DOMAIN-CONTAINING PROTEIN 22"/>
    <property type="match status" value="1"/>
</dbReference>
<feature type="compositionally biased region" description="Low complexity" evidence="2">
    <location>
        <begin position="235"/>
        <end position="244"/>
    </location>
</feature>
<name>A0AAV6M5E8_9ROSI</name>
<dbReference type="EMBL" id="JAGKQH010000017">
    <property type="protein sequence ID" value="KAG6575472.1"/>
    <property type="molecule type" value="Genomic_DNA"/>
</dbReference>
<dbReference type="Pfam" id="PF03195">
    <property type="entry name" value="LOB"/>
    <property type="match status" value="1"/>
</dbReference>
<evidence type="ECO:0000259" key="3">
    <source>
        <dbReference type="PROSITE" id="PS50891"/>
    </source>
</evidence>
<comment type="caution">
    <text evidence="4">The sequence shown here is derived from an EMBL/GenBank/DDBJ whole genome shotgun (WGS) entry which is preliminary data.</text>
</comment>
<organism evidence="4 5">
    <name type="scientific">Cucurbita argyrosperma subsp. sororia</name>
    <dbReference type="NCBI Taxonomy" id="37648"/>
    <lineage>
        <taxon>Eukaryota</taxon>
        <taxon>Viridiplantae</taxon>
        <taxon>Streptophyta</taxon>
        <taxon>Embryophyta</taxon>
        <taxon>Tracheophyta</taxon>
        <taxon>Spermatophyta</taxon>
        <taxon>Magnoliopsida</taxon>
        <taxon>eudicotyledons</taxon>
        <taxon>Gunneridae</taxon>
        <taxon>Pentapetalae</taxon>
        <taxon>rosids</taxon>
        <taxon>fabids</taxon>
        <taxon>Cucurbitales</taxon>
        <taxon>Cucurbitaceae</taxon>
        <taxon>Cucurbiteae</taxon>
        <taxon>Cucurbita</taxon>
    </lineage>
</organism>
<evidence type="ECO:0000313" key="5">
    <source>
        <dbReference type="Proteomes" id="UP000685013"/>
    </source>
</evidence>
<accession>A0AAV6M5E8</accession>
<feature type="domain" description="LOB" evidence="3">
    <location>
        <begin position="37"/>
        <end position="138"/>
    </location>
</feature>
<evidence type="ECO:0000256" key="1">
    <source>
        <dbReference type="ARBA" id="ARBA00005474"/>
    </source>
</evidence>